<feature type="compositionally biased region" description="Low complexity" evidence="1">
    <location>
        <begin position="20"/>
        <end position="36"/>
    </location>
</feature>
<feature type="region of interest" description="Disordered" evidence="1">
    <location>
        <begin position="247"/>
        <end position="389"/>
    </location>
</feature>
<dbReference type="EMBL" id="JAIQCJ010001309">
    <property type="protein sequence ID" value="KAJ8791165.1"/>
    <property type="molecule type" value="Genomic_DNA"/>
</dbReference>
<evidence type="ECO:0000313" key="3">
    <source>
        <dbReference type="Proteomes" id="UP001159641"/>
    </source>
</evidence>
<evidence type="ECO:0000256" key="1">
    <source>
        <dbReference type="SAM" id="MobiDB-lite"/>
    </source>
</evidence>
<gene>
    <name evidence="2" type="ORF">J1605_020835</name>
</gene>
<name>A0AB34HJR9_ESCRO</name>
<feature type="compositionally biased region" description="Low complexity" evidence="1">
    <location>
        <begin position="265"/>
        <end position="286"/>
    </location>
</feature>
<feature type="compositionally biased region" description="Pro residues" evidence="1">
    <location>
        <begin position="255"/>
        <end position="264"/>
    </location>
</feature>
<evidence type="ECO:0008006" key="4">
    <source>
        <dbReference type="Google" id="ProtNLM"/>
    </source>
</evidence>
<organism evidence="2 3">
    <name type="scientific">Eschrichtius robustus</name>
    <name type="common">California gray whale</name>
    <name type="synonym">Eschrichtius gibbosus</name>
    <dbReference type="NCBI Taxonomy" id="9764"/>
    <lineage>
        <taxon>Eukaryota</taxon>
        <taxon>Metazoa</taxon>
        <taxon>Chordata</taxon>
        <taxon>Craniata</taxon>
        <taxon>Vertebrata</taxon>
        <taxon>Euteleostomi</taxon>
        <taxon>Mammalia</taxon>
        <taxon>Eutheria</taxon>
        <taxon>Laurasiatheria</taxon>
        <taxon>Artiodactyla</taxon>
        <taxon>Whippomorpha</taxon>
        <taxon>Cetacea</taxon>
        <taxon>Mysticeti</taxon>
        <taxon>Eschrichtiidae</taxon>
        <taxon>Eschrichtius</taxon>
    </lineage>
</organism>
<proteinExistence type="predicted"/>
<dbReference type="PANTHER" id="PTHR45845:SF1">
    <property type="entry name" value="PLECKSTRIN HOMOLOGY AND RHOGEF DOMAIN CONTAINING G4B"/>
    <property type="match status" value="1"/>
</dbReference>
<dbReference type="PANTHER" id="PTHR45845">
    <property type="entry name" value="RHO GUANINE NUCLEOTIDE EXCHANGE FACTOR-RELATED"/>
    <property type="match status" value="1"/>
</dbReference>
<feature type="region of interest" description="Disordered" evidence="1">
    <location>
        <begin position="1"/>
        <end position="36"/>
    </location>
</feature>
<evidence type="ECO:0000313" key="2">
    <source>
        <dbReference type="EMBL" id="KAJ8791165.1"/>
    </source>
</evidence>
<keyword evidence="3" id="KW-1185">Reference proteome</keyword>
<dbReference type="InterPro" id="IPR052231">
    <property type="entry name" value="Rho_GEF_signaling-related"/>
</dbReference>
<accession>A0AB34HJR9</accession>
<comment type="caution">
    <text evidence="2">The sequence shown here is derived from an EMBL/GenBank/DDBJ whole genome shotgun (WGS) entry which is preliminary data.</text>
</comment>
<dbReference type="AlphaFoldDB" id="A0AB34HJR9"/>
<feature type="region of interest" description="Disordered" evidence="1">
    <location>
        <begin position="404"/>
        <end position="471"/>
    </location>
</feature>
<dbReference type="Proteomes" id="UP001159641">
    <property type="component" value="Unassembled WGS sequence"/>
</dbReference>
<reference evidence="2 3" key="1">
    <citation type="submission" date="2022-11" db="EMBL/GenBank/DDBJ databases">
        <title>Whole genome sequence of Eschrichtius robustus ER-17-0199.</title>
        <authorList>
            <person name="Bruniche-Olsen A."/>
            <person name="Black A.N."/>
            <person name="Fields C.J."/>
            <person name="Walden K."/>
            <person name="Dewoody J.A."/>
        </authorList>
    </citation>
    <scope>NUCLEOTIDE SEQUENCE [LARGE SCALE GENOMIC DNA]</scope>
    <source>
        <strain evidence="2">ER-17-0199</strain>
        <tissue evidence="2">Blubber</tissue>
    </source>
</reference>
<sequence>MFPEHTVSPRKYRQPEPPRQQRGPEPQALLPAPPLGARSPRKLQLRTLETAVSLQDLESLDTYIQSTLSALYPPFEATAATVLWQLFSVAEKLYGGDGLRCLTDFLIPAKRALQHLQREACARYAGLLFLHEGWPLCIREKVVVQLAPLRGVSLRPGDFYLQITVAAGRQPARLVLKRLSRLGQGSEEVAVPETMYGCVFTGQFLELVNGEQSSVPLQNCLLTSGSAVYRTPWNNVTDPVFVATTGTNLRSCPSRPGPQQPPPGSTSEAAAPAPTAASPAPQGGTPSKHTPTLPHCAGHPSSDQPRRLPSPGRAECESPRTLSGSPSGGLTGVGPSEQDPWECPESPEGPGGRLDPTDSKDGSKALACHAEGGSPSSRRQPPRAPASVEARRWFRKSYMEALRNPMPLGSSSEDSIGDEACGSQTHGRRAWGARAAANLTQKEIPGPGGDPQEIPSQESAGVCAEGSSFRGSSPIRCSDLLAEPLCPEGEGWTPGPGDLPSQAPRQELEIDQELLQSGVVTLPGTRDRQGRAVVQVCTRGPLWSSEHTSSAELTRLLKYLHTIPRRCRQPAAAHRLMKTWEENVSEDLEELVLEPEGVAGYSPTRAVAVSVLMESGTGRSHMPSALGKGRLRCRIFGRSARESLIIGSRGRVTRSPAFL</sequence>
<protein>
    <recommendedName>
        <fullName evidence="4">Rho guanine nucleotide exchange factor 40</fullName>
    </recommendedName>
</protein>